<keyword evidence="3" id="KW-1185">Reference proteome</keyword>
<feature type="transmembrane region" description="Helical" evidence="1">
    <location>
        <begin position="9"/>
        <end position="26"/>
    </location>
</feature>
<sequence length="64" mass="7466">MVLPLLKKIIYVLFIYIINLYLLFVKEIKKEGKGPNDSSPPFLLGLVLIFFAYYIEIKANKMVE</sequence>
<keyword evidence="1" id="KW-1133">Transmembrane helix</keyword>
<keyword evidence="1" id="KW-0472">Membrane</keyword>
<keyword evidence="1" id="KW-0812">Transmembrane</keyword>
<evidence type="ECO:0000313" key="3">
    <source>
        <dbReference type="Proteomes" id="UP001519296"/>
    </source>
</evidence>
<name>A0ABS5B6N4_9STRE</name>
<dbReference type="Proteomes" id="UP001519296">
    <property type="component" value="Unassembled WGS sequence"/>
</dbReference>
<evidence type="ECO:0000256" key="1">
    <source>
        <dbReference type="SAM" id="Phobius"/>
    </source>
</evidence>
<protein>
    <submittedName>
        <fullName evidence="2">Uncharacterized protein</fullName>
    </submittedName>
</protein>
<organism evidence="2 3">
    <name type="scientific">Streptococcus oricebi</name>
    <dbReference type="NCBI Taxonomy" id="1547447"/>
    <lineage>
        <taxon>Bacteria</taxon>
        <taxon>Bacillati</taxon>
        <taxon>Bacillota</taxon>
        <taxon>Bacilli</taxon>
        <taxon>Lactobacillales</taxon>
        <taxon>Streptococcaceae</taxon>
        <taxon>Streptococcus</taxon>
    </lineage>
</organism>
<gene>
    <name evidence="2" type="ORF">C4K46_09495</name>
</gene>
<proteinExistence type="predicted"/>
<dbReference type="EMBL" id="PRDG01000006">
    <property type="protein sequence ID" value="MBP2624168.1"/>
    <property type="molecule type" value="Genomic_DNA"/>
</dbReference>
<feature type="transmembrane region" description="Helical" evidence="1">
    <location>
        <begin position="38"/>
        <end position="55"/>
    </location>
</feature>
<accession>A0ABS5B6N4</accession>
<comment type="caution">
    <text evidence="2">The sequence shown here is derived from an EMBL/GenBank/DDBJ whole genome shotgun (WGS) entry which is preliminary data.</text>
</comment>
<reference evidence="2 3" key="1">
    <citation type="submission" date="2018-02" db="EMBL/GenBank/DDBJ databases">
        <title>Draft genome sequence of Streptococcus oricebi CCUG 70868T type strain.</title>
        <authorList>
            <person name="Mendez V."/>
            <person name="Salva-Serra F."/>
            <person name="Jaen-Luchoro D."/>
            <person name="Gonzales-Siles L."/>
            <person name="Karlsson R."/>
            <person name="Engstrom-Jakobsson H."/>
            <person name="Busquets A."/>
            <person name="Gomila M."/>
            <person name="Pineiro-Iglesias B."/>
            <person name="Bennasar-Figueras A."/>
            <person name="Seeger M."/>
            <person name="Moore E."/>
        </authorList>
    </citation>
    <scope>NUCLEOTIDE SEQUENCE [LARGE SCALE GENOMIC DNA]</scope>
    <source>
        <strain evidence="2 3">CCUG 70868</strain>
    </source>
</reference>
<evidence type="ECO:0000313" key="2">
    <source>
        <dbReference type="EMBL" id="MBP2624168.1"/>
    </source>
</evidence>